<feature type="domain" description="Teneurin-like YD-shell" evidence="3">
    <location>
        <begin position="22"/>
        <end position="183"/>
    </location>
</feature>
<dbReference type="EMBL" id="JAODBU010000013">
    <property type="protein sequence ID" value="MCT7399869.1"/>
    <property type="molecule type" value="Genomic_DNA"/>
</dbReference>
<keyword evidence="1" id="KW-0677">Repeat</keyword>
<comment type="caution">
    <text evidence="4">The sequence shown here is derived from an EMBL/GenBank/DDBJ whole genome shotgun (WGS) entry which is preliminary data.</text>
</comment>
<keyword evidence="5" id="KW-1185">Reference proteome</keyword>
<protein>
    <submittedName>
        <fullName evidence="4">RHS repeat-associated core domain-containing protein</fullName>
    </submittedName>
</protein>
<feature type="compositionally biased region" description="Basic residues" evidence="2">
    <location>
        <begin position="318"/>
        <end position="339"/>
    </location>
</feature>
<dbReference type="Proteomes" id="UP001431199">
    <property type="component" value="Unassembled WGS sequence"/>
</dbReference>
<organism evidence="4 5">
    <name type="scientific">Eubacterium album</name>
    <dbReference type="NCBI Taxonomy" id="2978477"/>
    <lineage>
        <taxon>Bacteria</taxon>
        <taxon>Bacillati</taxon>
        <taxon>Bacillota</taxon>
        <taxon>Clostridia</taxon>
        <taxon>Eubacteriales</taxon>
        <taxon>Eubacteriaceae</taxon>
        <taxon>Eubacterium</taxon>
    </lineage>
</organism>
<dbReference type="PANTHER" id="PTHR32305:SF15">
    <property type="entry name" value="PROTEIN RHSA-RELATED"/>
    <property type="match status" value="1"/>
</dbReference>
<dbReference type="NCBIfam" id="TIGR03696">
    <property type="entry name" value="Rhs_assc_core"/>
    <property type="match status" value="1"/>
</dbReference>
<accession>A0ABT2M2X0</accession>
<evidence type="ECO:0000256" key="1">
    <source>
        <dbReference type="ARBA" id="ARBA00022737"/>
    </source>
</evidence>
<evidence type="ECO:0000313" key="5">
    <source>
        <dbReference type="Proteomes" id="UP001431199"/>
    </source>
</evidence>
<dbReference type="Gene3D" id="2.180.10.10">
    <property type="entry name" value="RHS repeat-associated core"/>
    <property type="match status" value="1"/>
</dbReference>
<reference evidence="4" key="1">
    <citation type="submission" date="2022-09" db="EMBL/GenBank/DDBJ databases">
        <title>Eubacterium sp. LFL-14 isolated from human feces.</title>
        <authorList>
            <person name="Liu F."/>
        </authorList>
    </citation>
    <scope>NUCLEOTIDE SEQUENCE</scope>
    <source>
        <strain evidence="4">LFL-14</strain>
    </source>
</reference>
<sequence length="339" mass="38391">MTKVICRNGNTNGEIRYTQENAYNYDGKRIEKNDNGTVTNYFYQGEVVLYTTDESGNVTSHNIIGPQNNIIATIRYENEGEHSYFYNKDIRTSVSNIIDENGQAIASYKYGDYGKTTKVGNLNFYNEICYTSGVYDELTGLYYFNSRYYNPDTATFITQDSYRGEIDSYETWNLYAYCGGNPINYVDPSGHNAIAVPLYGYGVANVWNPTGWITLTIAGAITAGSIIYLGGKAYEAYKVRNISETKVRVKVKTEIVPKKSLVDINPVRTKGNENVKETDLIGIPNEELLGRLKDPTTTKKEKQKIRSHLKAYQEINKQKTRGKKKSKNKSKNKGKSKHK</sequence>
<dbReference type="InterPro" id="IPR050708">
    <property type="entry name" value="T6SS_VgrG/RHS"/>
</dbReference>
<feature type="region of interest" description="Disordered" evidence="2">
    <location>
        <begin position="294"/>
        <end position="339"/>
    </location>
</feature>
<evidence type="ECO:0000313" key="4">
    <source>
        <dbReference type="EMBL" id="MCT7399869.1"/>
    </source>
</evidence>
<dbReference type="InterPro" id="IPR022385">
    <property type="entry name" value="Rhs_assc_core"/>
</dbReference>
<evidence type="ECO:0000256" key="2">
    <source>
        <dbReference type="SAM" id="MobiDB-lite"/>
    </source>
</evidence>
<dbReference type="RefSeq" id="WP_260979102.1">
    <property type="nucleotide sequence ID" value="NZ_JAODBU010000013.1"/>
</dbReference>
<proteinExistence type="predicted"/>
<dbReference type="Pfam" id="PF25023">
    <property type="entry name" value="TEN_YD-shell"/>
    <property type="match status" value="1"/>
</dbReference>
<gene>
    <name evidence="4" type="ORF">N5B56_12395</name>
</gene>
<name>A0ABT2M2X0_9FIRM</name>
<evidence type="ECO:0000259" key="3">
    <source>
        <dbReference type="Pfam" id="PF25023"/>
    </source>
</evidence>
<dbReference type="InterPro" id="IPR056823">
    <property type="entry name" value="TEN-like_YD-shell"/>
</dbReference>
<dbReference type="PANTHER" id="PTHR32305">
    <property type="match status" value="1"/>
</dbReference>